<evidence type="ECO:0000256" key="1">
    <source>
        <dbReference type="SAM" id="Phobius"/>
    </source>
</evidence>
<dbReference type="AlphaFoldDB" id="A0A2T7NE44"/>
<sequence length="211" mass="23309">MKKKELLRATPLHTICASRVDKLPNAFSEVDKANTTQPQVPSTRTVVTLQLSKPRNVLNSNLSVNFSDIRKSNFDVNTVLTVQATFGLLDTLIGSLANAFLLLVILTSGKLRNDMRNVLIANLGHRRLFGGRPMPAICCRHLLSAKLGPRLLLLPVPPVLERRSFQLHVSLGHYRHRRFAPRAHCAQFAADGGCDVGCDLDRVDEEATARA</sequence>
<feature type="transmembrane region" description="Helical" evidence="1">
    <location>
        <begin position="84"/>
        <end position="106"/>
    </location>
</feature>
<gene>
    <name evidence="2" type="ORF">C0Q70_19933</name>
</gene>
<organism evidence="2 3">
    <name type="scientific">Pomacea canaliculata</name>
    <name type="common">Golden apple snail</name>
    <dbReference type="NCBI Taxonomy" id="400727"/>
    <lineage>
        <taxon>Eukaryota</taxon>
        <taxon>Metazoa</taxon>
        <taxon>Spiralia</taxon>
        <taxon>Lophotrochozoa</taxon>
        <taxon>Mollusca</taxon>
        <taxon>Gastropoda</taxon>
        <taxon>Caenogastropoda</taxon>
        <taxon>Architaenioglossa</taxon>
        <taxon>Ampullarioidea</taxon>
        <taxon>Ampullariidae</taxon>
        <taxon>Pomacea</taxon>
    </lineage>
</organism>
<proteinExistence type="predicted"/>
<name>A0A2T7NE44_POMCA</name>
<reference evidence="2 3" key="1">
    <citation type="submission" date="2018-04" db="EMBL/GenBank/DDBJ databases">
        <title>The genome of golden apple snail Pomacea canaliculata provides insight into stress tolerance and invasive adaptation.</title>
        <authorList>
            <person name="Liu C."/>
            <person name="Liu B."/>
            <person name="Ren Y."/>
            <person name="Zhang Y."/>
            <person name="Wang H."/>
            <person name="Li S."/>
            <person name="Jiang F."/>
            <person name="Yin L."/>
            <person name="Zhang G."/>
            <person name="Qian W."/>
            <person name="Fan W."/>
        </authorList>
    </citation>
    <scope>NUCLEOTIDE SEQUENCE [LARGE SCALE GENOMIC DNA]</scope>
    <source>
        <strain evidence="2">SZHN2017</strain>
        <tissue evidence="2">Muscle</tissue>
    </source>
</reference>
<keyword evidence="3" id="KW-1185">Reference proteome</keyword>
<evidence type="ECO:0000313" key="3">
    <source>
        <dbReference type="Proteomes" id="UP000245119"/>
    </source>
</evidence>
<keyword evidence="1" id="KW-1133">Transmembrane helix</keyword>
<protein>
    <submittedName>
        <fullName evidence="2">Uncharacterized protein</fullName>
    </submittedName>
</protein>
<evidence type="ECO:0000313" key="2">
    <source>
        <dbReference type="EMBL" id="PVD19444.1"/>
    </source>
</evidence>
<keyword evidence="1" id="KW-0812">Transmembrane</keyword>
<keyword evidence="1" id="KW-0472">Membrane</keyword>
<dbReference type="EMBL" id="PZQS01000013">
    <property type="protein sequence ID" value="PVD19444.1"/>
    <property type="molecule type" value="Genomic_DNA"/>
</dbReference>
<accession>A0A2T7NE44</accession>
<comment type="caution">
    <text evidence="2">The sequence shown here is derived from an EMBL/GenBank/DDBJ whole genome shotgun (WGS) entry which is preliminary data.</text>
</comment>
<dbReference type="Proteomes" id="UP000245119">
    <property type="component" value="Linkage Group LG13"/>
</dbReference>